<evidence type="ECO:0000313" key="2">
    <source>
        <dbReference type="Proteomes" id="UP000078368"/>
    </source>
</evidence>
<dbReference type="Pfam" id="PF11305">
    <property type="entry name" value="DUF3107"/>
    <property type="match status" value="1"/>
</dbReference>
<gene>
    <name evidence="1" type="ORF">A4H34_06195</name>
</gene>
<dbReference type="RefSeq" id="WP_009199004.1">
    <property type="nucleotide sequence ID" value="NZ_LVZK01000001.1"/>
</dbReference>
<keyword evidence="2" id="KW-1185">Reference proteome</keyword>
<keyword evidence="1" id="KW-0547">Nucleotide-binding</keyword>
<keyword evidence="1" id="KW-0067">ATP-binding</keyword>
<dbReference type="GO" id="GO:0005524">
    <property type="term" value="F:ATP binding"/>
    <property type="evidence" value="ECO:0007669"/>
    <property type="project" value="UniProtKB-KW"/>
</dbReference>
<protein>
    <submittedName>
        <fullName evidence="1">ATP-binding protein</fullName>
    </submittedName>
</protein>
<comment type="caution">
    <text evidence="1">The sequence shown here is derived from an EMBL/GenBank/DDBJ whole genome shotgun (WGS) entry which is preliminary data.</text>
</comment>
<dbReference type="InterPro" id="IPR021456">
    <property type="entry name" value="DUF3107"/>
</dbReference>
<dbReference type="STRING" id="1823756.A4H34_06195"/>
<name>A0A179B4T7_9ACTO</name>
<proteinExistence type="predicted"/>
<dbReference type="Proteomes" id="UP000078368">
    <property type="component" value="Unassembled WGS sequence"/>
</dbReference>
<evidence type="ECO:0000313" key="1">
    <source>
        <dbReference type="EMBL" id="OAP86706.1"/>
    </source>
</evidence>
<dbReference type="AlphaFoldDB" id="A0A179B4T7"/>
<reference evidence="1 2" key="1">
    <citation type="submission" date="2016-04" db="EMBL/GenBank/DDBJ databases">
        <title>Peptidophaga gingivicola gen. nov., sp. nov., isolated from human subgingival plaque.</title>
        <authorList>
            <person name="Beall C.J."/>
            <person name="Mokrzan E.M."/>
            <person name="Griffen A.L."/>
            <person name="Leys E.J."/>
        </authorList>
    </citation>
    <scope>NUCLEOTIDE SEQUENCE [LARGE SCALE GENOMIC DNA]</scope>
    <source>
        <strain evidence="1 2">BA112</strain>
    </source>
</reference>
<organism evidence="1 2">
    <name type="scientific">Peptidiphaga gingivicola</name>
    <dbReference type="NCBI Taxonomy" id="2741497"/>
    <lineage>
        <taxon>Bacteria</taxon>
        <taxon>Bacillati</taxon>
        <taxon>Actinomycetota</taxon>
        <taxon>Actinomycetes</taxon>
        <taxon>Actinomycetales</taxon>
        <taxon>Actinomycetaceae</taxon>
        <taxon>Peptidiphaga</taxon>
    </lineage>
</organism>
<dbReference type="OrthoDB" id="3268468at2"/>
<sequence>MKVQIAVRNVQSEVEIDVDLTLDDLKKAFTDAVETGKPLILSDKDGRTVFIPADAVGYISTSTGETRRVGFGFTS</sequence>
<accession>A0A179B4T7</accession>
<dbReference type="EMBL" id="LVZK01000001">
    <property type="protein sequence ID" value="OAP86706.1"/>
    <property type="molecule type" value="Genomic_DNA"/>
</dbReference>